<dbReference type="PANTHER" id="PTHR36507:SF1">
    <property type="entry name" value="BLL1555 PROTEIN"/>
    <property type="match status" value="1"/>
</dbReference>
<name>A0AA41Q5X2_9ACTN</name>
<dbReference type="Pfam" id="PF13473">
    <property type="entry name" value="Cupredoxin_1"/>
    <property type="match status" value="1"/>
</dbReference>
<dbReference type="EMBL" id="JAKFHA010000024">
    <property type="protein sequence ID" value="MCF2531560.1"/>
    <property type="molecule type" value="Genomic_DNA"/>
</dbReference>
<evidence type="ECO:0000313" key="11">
    <source>
        <dbReference type="Proteomes" id="UP001165378"/>
    </source>
</evidence>
<dbReference type="SUPFAM" id="SSF49503">
    <property type="entry name" value="Cupredoxins"/>
    <property type="match status" value="1"/>
</dbReference>
<evidence type="ECO:0000256" key="4">
    <source>
        <dbReference type="ARBA" id="ARBA00022764"/>
    </source>
</evidence>
<organism evidence="10 11">
    <name type="scientific">Yinghuangia soli</name>
    <dbReference type="NCBI Taxonomy" id="2908204"/>
    <lineage>
        <taxon>Bacteria</taxon>
        <taxon>Bacillati</taxon>
        <taxon>Actinomycetota</taxon>
        <taxon>Actinomycetes</taxon>
        <taxon>Kitasatosporales</taxon>
        <taxon>Streptomycetaceae</taxon>
        <taxon>Yinghuangia</taxon>
    </lineage>
</organism>
<dbReference type="Gene3D" id="2.60.40.420">
    <property type="entry name" value="Cupredoxins - blue copper proteins"/>
    <property type="match status" value="1"/>
</dbReference>
<dbReference type="InterPro" id="IPR028096">
    <property type="entry name" value="EfeO_Cupredoxin"/>
</dbReference>
<keyword evidence="5" id="KW-0249">Electron transport</keyword>
<comment type="cofactor">
    <cofactor evidence="7">
        <name>Cu cation</name>
        <dbReference type="ChEBI" id="CHEBI:23378"/>
    </cofactor>
    <text evidence="7">Binds 1 copper ion per subunit.</text>
</comment>
<dbReference type="AlphaFoldDB" id="A0AA41Q5X2"/>
<feature type="region of interest" description="Disordered" evidence="8">
    <location>
        <begin position="1"/>
        <end position="21"/>
    </location>
</feature>
<comment type="subcellular location">
    <subcellularLocation>
        <location evidence="1">Periplasm</location>
    </subcellularLocation>
</comment>
<evidence type="ECO:0000256" key="2">
    <source>
        <dbReference type="ARBA" id="ARBA00022448"/>
    </source>
</evidence>
<evidence type="ECO:0000256" key="1">
    <source>
        <dbReference type="ARBA" id="ARBA00004418"/>
    </source>
</evidence>
<dbReference type="Proteomes" id="UP001165378">
    <property type="component" value="Unassembled WGS sequence"/>
</dbReference>
<sequence length="104" mass="10485">MTVTPPPNSAPSAPGSPGDTANTTTVMIKSFAFAPAAFTVAPGATVTVVNQDDSAHTLTANDKAFDTGTLAPGATGTFTAPTKPGTYPFLCTPHPFMTGTLTVR</sequence>
<keyword evidence="3 7" id="KW-0479">Metal-binding</keyword>
<feature type="binding site" evidence="7">
    <location>
        <position position="91"/>
    </location>
    <ligand>
        <name>Cu cation</name>
        <dbReference type="ChEBI" id="CHEBI:23378"/>
    </ligand>
</feature>
<keyword evidence="4" id="KW-0574">Periplasm</keyword>
<dbReference type="PROSITE" id="PS00196">
    <property type="entry name" value="COPPER_BLUE"/>
    <property type="match status" value="1"/>
</dbReference>
<feature type="domain" description="EfeO-type cupredoxin-like" evidence="9">
    <location>
        <begin position="20"/>
        <end position="103"/>
    </location>
</feature>
<dbReference type="GO" id="GO:0009055">
    <property type="term" value="F:electron transfer activity"/>
    <property type="evidence" value="ECO:0007669"/>
    <property type="project" value="InterPro"/>
</dbReference>
<reference evidence="10" key="1">
    <citation type="submission" date="2022-01" db="EMBL/GenBank/DDBJ databases">
        <title>Genome-Based Taxonomic Classification of the Phylum Actinobacteria.</title>
        <authorList>
            <person name="Gao Y."/>
        </authorList>
    </citation>
    <scope>NUCLEOTIDE SEQUENCE</scope>
    <source>
        <strain evidence="10">KLBMP 8922</strain>
    </source>
</reference>
<evidence type="ECO:0000313" key="10">
    <source>
        <dbReference type="EMBL" id="MCF2531560.1"/>
    </source>
</evidence>
<evidence type="ECO:0000256" key="3">
    <source>
        <dbReference type="ARBA" id="ARBA00022723"/>
    </source>
</evidence>
<evidence type="ECO:0000259" key="9">
    <source>
        <dbReference type="Pfam" id="PF13473"/>
    </source>
</evidence>
<comment type="caution">
    <text evidence="10">The sequence shown here is derived from an EMBL/GenBank/DDBJ whole genome shotgun (WGS) entry which is preliminary data.</text>
</comment>
<gene>
    <name evidence="10" type="ORF">LZ495_30695</name>
</gene>
<keyword evidence="11" id="KW-1185">Reference proteome</keyword>
<evidence type="ECO:0000256" key="7">
    <source>
        <dbReference type="PIRSR" id="PIRSR602386-1"/>
    </source>
</evidence>
<dbReference type="InterPro" id="IPR008972">
    <property type="entry name" value="Cupredoxin"/>
</dbReference>
<proteinExistence type="predicted"/>
<feature type="binding site" evidence="7">
    <location>
        <position position="56"/>
    </location>
    <ligand>
        <name>Cu cation</name>
        <dbReference type="ChEBI" id="CHEBI:23378"/>
    </ligand>
</feature>
<dbReference type="PANTHER" id="PTHR36507">
    <property type="entry name" value="BLL1555 PROTEIN"/>
    <property type="match status" value="1"/>
</dbReference>
<dbReference type="GO" id="GO:0042597">
    <property type="term" value="C:periplasmic space"/>
    <property type="evidence" value="ECO:0007669"/>
    <property type="project" value="UniProtKB-SubCell"/>
</dbReference>
<dbReference type="PRINTS" id="PR00155">
    <property type="entry name" value="AMICYANIN"/>
</dbReference>
<feature type="binding site" evidence="7">
    <location>
        <position position="97"/>
    </location>
    <ligand>
        <name>Cu cation</name>
        <dbReference type="ChEBI" id="CHEBI:23378"/>
    </ligand>
</feature>
<keyword evidence="6 7" id="KW-0186">Copper</keyword>
<evidence type="ECO:0000256" key="8">
    <source>
        <dbReference type="SAM" id="MobiDB-lite"/>
    </source>
</evidence>
<keyword evidence="2" id="KW-0813">Transport</keyword>
<dbReference type="InterPro" id="IPR028871">
    <property type="entry name" value="BlueCu_1_BS"/>
</dbReference>
<dbReference type="RefSeq" id="WP_235056206.1">
    <property type="nucleotide sequence ID" value="NZ_JAKFHA010000024.1"/>
</dbReference>
<dbReference type="GO" id="GO:0005507">
    <property type="term" value="F:copper ion binding"/>
    <property type="evidence" value="ECO:0007669"/>
    <property type="project" value="InterPro"/>
</dbReference>
<feature type="binding site" evidence="7">
    <location>
        <position position="94"/>
    </location>
    <ligand>
        <name>Cu cation</name>
        <dbReference type="ChEBI" id="CHEBI:23378"/>
    </ligand>
</feature>
<evidence type="ECO:0000256" key="6">
    <source>
        <dbReference type="ARBA" id="ARBA00023008"/>
    </source>
</evidence>
<evidence type="ECO:0000256" key="5">
    <source>
        <dbReference type="ARBA" id="ARBA00022982"/>
    </source>
</evidence>
<accession>A0AA41Q5X2</accession>
<dbReference type="InterPro" id="IPR052721">
    <property type="entry name" value="ET_Amicyanin"/>
</dbReference>
<protein>
    <submittedName>
        <fullName evidence="10">Cupredoxin domain-containing protein</fullName>
    </submittedName>
</protein>
<dbReference type="InterPro" id="IPR002386">
    <property type="entry name" value="Amicyanin/Pseudoazurin"/>
</dbReference>